<accession>A0ABW3SSQ9</accession>
<evidence type="ECO:0000256" key="1">
    <source>
        <dbReference type="SAM" id="MobiDB-lite"/>
    </source>
</evidence>
<dbReference type="EMBL" id="JBHTLD010000165">
    <property type="protein sequence ID" value="MFD1187698.1"/>
    <property type="molecule type" value="Genomic_DNA"/>
</dbReference>
<dbReference type="Pfam" id="PF14123">
    <property type="entry name" value="DUF4290"/>
    <property type="match status" value="1"/>
</dbReference>
<dbReference type="InterPro" id="IPR025632">
    <property type="entry name" value="DUF4290"/>
</dbReference>
<keyword evidence="3" id="KW-1185">Reference proteome</keyword>
<evidence type="ECO:0000313" key="2">
    <source>
        <dbReference type="EMBL" id="MFD1187698.1"/>
    </source>
</evidence>
<evidence type="ECO:0000313" key="3">
    <source>
        <dbReference type="Proteomes" id="UP001597094"/>
    </source>
</evidence>
<feature type="non-terminal residue" evidence="2">
    <location>
        <position position="1"/>
    </location>
</feature>
<protein>
    <submittedName>
        <fullName evidence="2">DUF4290 domain-containing protein</fullName>
    </submittedName>
</protein>
<dbReference type="RefSeq" id="WP_377529816.1">
    <property type="nucleotide sequence ID" value="NZ_JBHTLD010000165.1"/>
</dbReference>
<gene>
    <name evidence="2" type="ORF">ACFQ2O_15890</name>
</gene>
<proteinExistence type="predicted"/>
<comment type="caution">
    <text evidence="2">The sequence shown here is derived from an EMBL/GenBank/DDBJ whole genome shotgun (WGS) entry which is preliminary data.</text>
</comment>
<reference evidence="3" key="1">
    <citation type="journal article" date="2019" name="Int. J. Syst. Evol. Microbiol.">
        <title>The Global Catalogue of Microorganisms (GCM) 10K type strain sequencing project: providing services to taxonomists for standard genome sequencing and annotation.</title>
        <authorList>
            <consortium name="The Broad Institute Genomics Platform"/>
            <consortium name="The Broad Institute Genome Sequencing Center for Infectious Disease"/>
            <person name="Wu L."/>
            <person name="Ma J."/>
        </authorList>
    </citation>
    <scope>NUCLEOTIDE SEQUENCE [LARGE SCALE GENOMIC DNA]</scope>
    <source>
        <strain evidence="3">JCM 31319</strain>
    </source>
</reference>
<name>A0ABW3SSQ9_9BACT</name>
<dbReference type="Proteomes" id="UP001597094">
    <property type="component" value="Unassembled WGS sequence"/>
</dbReference>
<feature type="region of interest" description="Disordered" evidence="1">
    <location>
        <begin position="193"/>
        <end position="223"/>
    </location>
</feature>
<feature type="compositionally biased region" description="Low complexity" evidence="1">
    <location>
        <begin position="193"/>
        <end position="209"/>
    </location>
</feature>
<organism evidence="2 3">
    <name type="scientific">Pontibacter rugosus</name>
    <dbReference type="NCBI Taxonomy" id="1745966"/>
    <lineage>
        <taxon>Bacteria</taxon>
        <taxon>Pseudomonadati</taxon>
        <taxon>Bacteroidota</taxon>
        <taxon>Cytophagia</taxon>
        <taxon>Cytophagales</taxon>
        <taxon>Hymenobacteraceae</taxon>
        <taxon>Pontibacter</taxon>
    </lineage>
</organism>
<sequence>KDIMEASTSFKQDLLLREYGRNVQDLVNYITKLEDRSERTRQSQLLINLMAKLNPQLRDTQDYQQKLWNHLFVMSGSTLDVDAPYPLNAMEYLNDKPQKMEYPLDTPKYKHYGKNVELLVQRGMEAEDEKEREAAIISIGKLMKTLYRSYNKENITDDVILGDIREISNGKLDMDLSYIESNNLFESNIKQQDNNSYQQRSQNQSNNNARNKKSNRSSNPRNK</sequence>